<dbReference type="Gene3D" id="3.90.550.10">
    <property type="entry name" value="Spore Coat Polysaccharide Biosynthesis Protein SpsA, Chain A"/>
    <property type="match status" value="1"/>
</dbReference>
<dbReference type="Proteomes" id="UP000613011">
    <property type="component" value="Unassembled WGS sequence"/>
</dbReference>
<dbReference type="InterPro" id="IPR029044">
    <property type="entry name" value="Nucleotide-diphossugar_trans"/>
</dbReference>
<gene>
    <name evidence="1" type="ORF">JI739_12700</name>
</gene>
<name>A0A936ZPM2_9BURK</name>
<reference evidence="1" key="1">
    <citation type="submission" date="2021-01" db="EMBL/GenBank/DDBJ databases">
        <title>Ramlibacter sp. strain AW1 16S ribosomal RNA gene Genome sequencing and assembly.</title>
        <authorList>
            <person name="Kang M."/>
        </authorList>
    </citation>
    <scope>NUCLEOTIDE SEQUENCE</scope>
    <source>
        <strain evidence="1">AW1</strain>
    </source>
</reference>
<evidence type="ECO:0008006" key="3">
    <source>
        <dbReference type="Google" id="ProtNLM"/>
    </source>
</evidence>
<keyword evidence="2" id="KW-1185">Reference proteome</keyword>
<organism evidence="1 2">
    <name type="scientific">Ramlibacter aurantiacus</name>
    <dbReference type="NCBI Taxonomy" id="2801330"/>
    <lineage>
        <taxon>Bacteria</taxon>
        <taxon>Pseudomonadati</taxon>
        <taxon>Pseudomonadota</taxon>
        <taxon>Betaproteobacteria</taxon>
        <taxon>Burkholderiales</taxon>
        <taxon>Comamonadaceae</taxon>
        <taxon>Ramlibacter</taxon>
    </lineage>
</organism>
<accession>A0A936ZPM2</accession>
<dbReference type="PANTHER" id="PTHR35105">
    <property type="entry name" value="EXPRESSED PROTEIN"/>
    <property type="match status" value="1"/>
</dbReference>
<comment type="caution">
    <text evidence="1">The sequence shown here is derived from an EMBL/GenBank/DDBJ whole genome shotgun (WGS) entry which is preliminary data.</text>
</comment>
<dbReference type="PANTHER" id="PTHR35105:SF2">
    <property type="entry name" value="PROTEIN CDI"/>
    <property type="match status" value="1"/>
</dbReference>
<sequence length="545" mass="60490">MDPMTSPPIAPFRLDHFAGPPGPNASWLILGKGPSFAAFDPEIGRSHHTFVLNHAMRGLSVDVGHAIDLEVFSHLEPHELQGVRFLCMPWVPHVRRQRIGRSDQALFGPGRQTLAELAISHPVLARYASAGRLLSYNLCSAPARLRNPGLPDIEGRTFSAAVAMRLLVAAGASEIRTLGVDGGSAYGSSFSDLEGRTKLQTGQQRFDTQFDEMAETLSRYPVTFGPLDAQVPARVFVGAEPEQDLAFQVLAHSIRRRSSISVRVERLDASISAAGLDVPVPAAPANRGRTPFSFQRFHIPRLCGYQGRAVYLDSDMLVLSDLRELWLYPMQGRQMLSAASRAGDHRPPQFSVMLIDCQALPWDLNEIVQSLDAGSVSYEDLMFRMSTVDRHAAALPREWNSLEHHEAGRTRLIHFTEMDRQPWLNAFHPLACLWCQALLDAIADGAISAADVATAVAAGHVRPSLLAQVQRQCPDPLTLPFGILMQDVGRFTAPHRQDAAWRTRLHYQLARWQRLARHWAAHHVARPMVRLRSRLHAQLVSLLSK</sequence>
<dbReference type="EMBL" id="JAEQNA010000004">
    <property type="protein sequence ID" value="MBL0421210.1"/>
    <property type="molecule type" value="Genomic_DNA"/>
</dbReference>
<evidence type="ECO:0000313" key="1">
    <source>
        <dbReference type="EMBL" id="MBL0421210.1"/>
    </source>
</evidence>
<dbReference type="AlphaFoldDB" id="A0A936ZPM2"/>
<evidence type="ECO:0000313" key="2">
    <source>
        <dbReference type="Proteomes" id="UP000613011"/>
    </source>
</evidence>
<dbReference type="SUPFAM" id="SSF53448">
    <property type="entry name" value="Nucleotide-diphospho-sugar transferases"/>
    <property type="match status" value="1"/>
</dbReference>
<proteinExistence type="predicted"/>
<protein>
    <recommendedName>
        <fullName evidence="3">Glycosyl transferase family 8</fullName>
    </recommendedName>
</protein>